<gene>
    <name evidence="3" type="ORF">S40285_08541</name>
</gene>
<dbReference type="Proteomes" id="UP000028524">
    <property type="component" value="Unassembled WGS sequence"/>
</dbReference>
<evidence type="ECO:0000259" key="2">
    <source>
        <dbReference type="Pfam" id="PF06985"/>
    </source>
</evidence>
<dbReference type="Pfam" id="PF00561">
    <property type="entry name" value="Abhydrolase_1"/>
    <property type="match status" value="1"/>
</dbReference>
<dbReference type="InterPro" id="IPR010730">
    <property type="entry name" value="HET"/>
</dbReference>
<dbReference type="Pfam" id="PF06985">
    <property type="entry name" value="HET"/>
    <property type="match status" value="1"/>
</dbReference>
<reference evidence="3 4" key="1">
    <citation type="journal article" date="2014" name="BMC Genomics">
        <title>Comparative genome sequencing reveals chemotype-specific gene clusters in the toxigenic black mold Stachybotrys.</title>
        <authorList>
            <person name="Semeiks J."/>
            <person name="Borek D."/>
            <person name="Otwinowski Z."/>
            <person name="Grishin N.V."/>
        </authorList>
    </citation>
    <scope>NUCLEOTIDE SEQUENCE [LARGE SCALE GENOMIC DNA]</scope>
    <source>
        <strain evidence="3 4">IBT 40285</strain>
    </source>
</reference>
<sequence>MRLINISTMMLEEYYGDATPPYAILSHTWEGEEVTHQEWQSAHIPAHKAGFRKIVAACAVAASYTVSHLWCDTVCIDKSSSAELSEAINSIHTSLADRLSAITGIPAPYIRGRSLDSAPVFQKMSWMSTRKTTRLEDMAYCLFGIFNLNLPLLYGEGANAFVRLQEEIIRTSNDMSIFCWSWIPDVVPFNWNNMLVPTPTAFRSSVIPVPGATFEHHRSTYTITNAGLNIKLRTTSTATYLLAFVDVFTNYKGLVFGRAIPLRHGTKGDLYSRSGRWDHNKGLFFLESQGGTDISRGILDFGIKGSKGLDRFNDYLRLNIFAVSKSSAGKHVIHIRILRLPTLDETSRWPQLQQEWNMGKMNGLTNNVMEESGQSAFPGSFAFDLGLGVRIVTGYEEEFFYDERGAFAGVCHIRFDKDPLQSDSRPVLVLSVCIIRFHCVVGISPPHILGTNTIMPEDLSIKLPDGQNLFYFHGSPGTHNEGRPVHEAATKRGIVVVGITRPGFGDSSPQPSRTLFPPDALYLANNLNVQHFTILGISGGGPYALACLLALPPERLRSVSVVSGMWPISFGTAAEDQEVIFSEKTLFKALSQSSREALKHGTKAFADEAGIYTNSWAFSLKDIPADGRLVLWNDAKSQCSNYYGRSGG</sequence>
<name>A0A084R1G9_STAC4</name>
<dbReference type="HOGENOM" id="CLU_422828_0_0_1"/>
<dbReference type="InterPro" id="IPR029058">
    <property type="entry name" value="AB_hydrolase_fold"/>
</dbReference>
<dbReference type="Gene3D" id="3.40.50.1820">
    <property type="entry name" value="alpha/beta hydrolase"/>
    <property type="match status" value="1"/>
</dbReference>
<proteinExistence type="predicted"/>
<keyword evidence="4" id="KW-1185">Reference proteome</keyword>
<dbReference type="PANTHER" id="PTHR10622">
    <property type="entry name" value="HET DOMAIN-CONTAINING PROTEIN"/>
    <property type="match status" value="1"/>
</dbReference>
<dbReference type="OrthoDB" id="294702at2759"/>
<dbReference type="PANTHER" id="PTHR10622:SF10">
    <property type="entry name" value="HET DOMAIN-CONTAINING PROTEIN"/>
    <property type="match status" value="1"/>
</dbReference>
<evidence type="ECO:0000313" key="4">
    <source>
        <dbReference type="Proteomes" id="UP000028524"/>
    </source>
</evidence>
<organism evidence="3 4">
    <name type="scientific">Stachybotrys chlorohalonatus (strain IBT 40285)</name>
    <dbReference type="NCBI Taxonomy" id="1283841"/>
    <lineage>
        <taxon>Eukaryota</taxon>
        <taxon>Fungi</taxon>
        <taxon>Dikarya</taxon>
        <taxon>Ascomycota</taxon>
        <taxon>Pezizomycotina</taxon>
        <taxon>Sordariomycetes</taxon>
        <taxon>Hypocreomycetidae</taxon>
        <taxon>Hypocreales</taxon>
        <taxon>Stachybotryaceae</taxon>
        <taxon>Stachybotrys</taxon>
    </lineage>
</organism>
<dbReference type="EMBL" id="KL659310">
    <property type="protein sequence ID" value="KFA70054.1"/>
    <property type="molecule type" value="Genomic_DNA"/>
</dbReference>
<protein>
    <submittedName>
        <fullName evidence="3">Uncharacterized protein</fullName>
    </submittedName>
</protein>
<feature type="domain" description="Heterokaryon incompatibility" evidence="2">
    <location>
        <begin position="22"/>
        <end position="92"/>
    </location>
</feature>
<evidence type="ECO:0000259" key="1">
    <source>
        <dbReference type="Pfam" id="PF00561"/>
    </source>
</evidence>
<dbReference type="SUPFAM" id="SSF53474">
    <property type="entry name" value="alpha/beta-Hydrolases"/>
    <property type="match status" value="1"/>
</dbReference>
<dbReference type="STRING" id="1283841.A0A084R1G9"/>
<accession>A0A084R1G9</accession>
<feature type="domain" description="AB hydrolase-1" evidence="1">
    <location>
        <begin position="469"/>
        <end position="578"/>
    </location>
</feature>
<dbReference type="AlphaFoldDB" id="A0A084R1G9"/>
<dbReference type="InParanoid" id="A0A084R1G9"/>
<evidence type="ECO:0000313" key="3">
    <source>
        <dbReference type="EMBL" id="KFA70054.1"/>
    </source>
</evidence>
<dbReference type="InterPro" id="IPR000073">
    <property type="entry name" value="AB_hydrolase_1"/>
</dbReference>